<dbReference type="CDD" id="cd02933">
    <property type="entry name" value="OYE_like_FMN"/>
    <property type="match status" value="1"/>
</dbReference>
<reference evidence="6" key="1">
    <citation type="journal article" date="2016" name="Proc. Natl. Acad. Sci. U.S.A.">
        <title>Comparative genomics of biotechnologically important yeasts.</title>
        <authorList>
            <person name="Riley R."/>
            <person name="Haridas S."/>
            <person name="Wolfe K.H."/>
            <person name="Lopes M.R."/>
            <person name="Hittinger C.T."/>
            <person name="Goeker M."/>
            <person name="Salamov A.A."/>
            <person name="Wisecaver J.H."/>
            <person name="Long T.M."/>
            <person name="Calvey C.H."/>
            <person name="Aerts A.L."/>
            <person name="Barry K.W."/>
            <person name="Choi C."/>
            <person name="Clum A."/>
            <person name="Coughlan A.Y."/>
            <person name="Deshpande S."/>
            <person name="Douglass A.P."/>
            <person name="Hanson S.J."/>
            <person name="Klenk H.-P."/>
            <person name="LaButti K.M."/>
            <person name="Lapidus A."/>
            <person name="Lindquist E.A."/>
            <person name="Lipzen A.M."/>
            <person name="Meier-Kolthoff J.P."/>
            <person name="Ohm R.A."/>
            <person name="Otillar R.P."/>
            <person name="Pangilinan J.L."/>
            <person name="Peng Y."/>
            <person name="Rokas A."/>
            <person name="Rosa C.A."/>
            <person name="Scheuner C."/>
            <person name="Sibirny A.A."/>
            <person name="Slot J.C."/>
            <person name="Stielow J.B."/>
            <person name="Sun H."/>
            <person name="Kurtzman C.P."/>
            <person name="Blackwell M."/>
            <person name="Grigoriev I.V."/>
            <person name="Jeffries T.W."/>
        </authorList>
    </citation>
    <scope>NUCLEOTIDE SEQUENCE [LARGE SCALE GENOMIC DNA]</scope>
    <source>
        <strain evidence="6">NRRL Y-1626</strain>
    </source>
</reference>
<comment type="similarity">
    <text evidence="2">Belongs to the NADH:flavin oxidoreductase/NADH oxidase family.</text>
</comment>
<sequence>MSDERYTPVGLGATNFFKPLKLSDKITLGHRGVVAPVTRMRADENHVLRQTTDYTETDDWKKFISDPANKTGEKKRGLAEEYYYQRSQKKGTLIITEGTFISAQAGGCDFVPGIYSEEQVESLTKIASAIHENESYVFVQLWNLGRAAFPNVLKRDGFPYLTSSAECLNDGDEELAKQQALEPSNPLRSATIDEIEQFKKDYINAARNSFKAGADGVEIHSANGYFLNQFLDKKANKRQDKYGSQNYENRSRLLLEVFDSLSAEFGADRVSLRLSPYGTFNSMSGSDDIQETDAFYSYLYDQFEKRRLAGNGPVYISLVEPRVANLLLNEGEGEVEGASNDYIFEHFKGTVVRAGNMALGNQFTKQIVQQNDRTLIAFGRYFIANPDLIDRLENDWSVNKYDRGTFYTPTFKGYTDYPYYKKD</sequence>
<evidence type="ECO:0000256" key="1">
    <source>
        <dbReference type="ARBA" id="ARBA00001917"/>
    </source>
</evidence>
<keyword evidence="3" id="KW-0288">FMN</keyword>
<name>A0A1B7TBW4_9ASCO</name>
<accession>A0A1B7TBW4</accession>
<feature type="domain" description="NADH:flavin oxidoreductase/NADH oxidase N-terminal" evidence="4">
    <location>
        <begin position="69"/>
        <end position="395"/>
    </location>
</feature>
<gene>
    <name evidence="5" type="ORF">HANVADRAFT_53278</name>
</gene>
<comment type="cofactor">
    <cofactor evidence="1">
        <name>FMN</name>
        <dbReference type="ChEBI" id="CHEBI:58210"/>
    </cofactor>
</comment>
<dbReference type="Gene3D" id="3.20.20.70">
    <property type="entry name" value="Aldolase class I"/>
    <property type="match status" value="1"/>
</dbReference>
<dbReference type="PANTHER" id="PTHR22893">
    <property type="entry name" value="NADH OXIDOREDUCTASE-RELATED"/>
    <property type="match status" value="1"/>
</dbReference>
<evidence type="ECO:0000313" key="6">
    <source>
        <dbReference type="Proteomes" id="UP000092321"/>
    </source>
</evidence>
<organism evidence="5 6">
    <name type="scientific">Hanseniaspora valbyensis NRRL Y-1626</name>
    <dbReference type="NCBI Taxonomy" id="766949"/>
    <lineage>
        <taxon>Eukaryota</taxon>
        <taxon>Fungi</taxon>
        <taxon>Dikarya</taxon>
        <taxon>Ascomycota</taxon>
        <taxon>Saccharomycotina</taxon>
        <taxon>Saccharomycetes</taxon>
        <taxon>Saccharomycodales</taxon>
        <taxon>Saccharomycodaceae</taxon>
        <taxon>Hanseniaspora</taxon>
    </lineage>
</organism>
<comment type="caution">
    <text evidence="5">The sequence shown here is derived from an EMBL/GenBank/DDBJ whole genome shotgun (WGS) entry which is preliminary data.</text>
</comment>
<evidence type="ECO:0000256" key="3">
    <source>
        <dbReference type="ARBA" id="ARBA00022643"/>
    </source>
</evidence>
<evidence type="ECO:0000256" key="2">
    <source>
        <dbReference type="ARBA" id="ARBA00005979"/>
    </source>
</evidence>
<dbReference type="InterPro" id="IPR045247">
    <property type="entry name" value="Oye-like"/>
</dbReference>
<keyword evidence="3" id="KW-0285">Flavoprotein</keyword>
<dbReference type="GO" id="GO:0003959">
    <property type="term" value="F:NADPH dehydrogenase activity"/>
    <property type="evidence" value="ECO:0007669"/>
    <property type="project" value="TreeGrafter"/>
</dbReference>
<protein>
    <submittedName>
        <fullName evidence="5">NADH:flavin oxidoreductase/NADH oxidase</fullName>
    </submittedName>
</protein>
<dbReference type="SUPFAM" id="SSF51395">
    <property type="entry name" value="FMN-linked oxidoreductases"/>
    <property type="match status" value="1"/>
</dbReference>
<dbReference type="Proteomes" id="UP000092321">
    <property type="component" value="Unassembled WGS sequence"/>
</dbReference>
<evidence type="ECO:0000259" key="4">
    <source>
        <dbReference type="Pfam" id="PF00724"/>
    </source>
</evidence>
<proteinExistence type="inferred from homology"/>
<dbReference type="EMBL" id="LXPE01000021">
    <property type="protein sequence ID" value="OBA26207.1"/>
    <property type="molecule type" value="Genomic_DNA"/>
</dbReference>
<dbReference type="AlphaFoldDB" id="A0A1B7TBW4"/>
<dbReference type="GO" id="GO:0010181">
    <property type="term" value="F:FMN binding"/>
    <property type="evidence" value="ECO:0007669"/>
    <property type="project" value="InterPro"/>
</dbReference>
<dbReference type="Pfam" id="PF00724">
    <property type="entry name" value="Oxidored_FMN"/>
    <property type="match status" value="1"/>
</dbReference>
<dbReference type="PANTHER" id="PTHR22893:SF91">
    <property type="entry name" value="NADPH DEHYDROGENASE 2-RELATED"/>
    <property type="match status" value="1"/>
</dbReference>
<dbReference type="OrthoDB" id="276546at2759"/>
<keyword evidence="6" id="KW-1185">Reference proteome</keyword>
<dbReference type="InterPro" id="IPR001155">
    <property type="entry name" value="OxRdtase_FMN_N"/>
</dbReference>
<evidence type="ECO:0000313" key="5">
    <source>
        <dbReference type="EMBL" id="OBA26207.1"/>
    </source>
</evidence>
<dbReference type="InterPro" id="IPR013785">
    <property type="entry name" value="Aldolase_TIM"/>
</dbReference>